<dbReference type="GO" id="GO:0005634">
    <property type="term" value="C:nucleus"/>
    <property type="evidence" value="ECO:0007669"/>
    <property type="project" value="TreeGrafter"/>
</dbReference>
<keyword evidence="7" id="KW-0547">Nucleotide-binding</keyword>
<comment type="pathway">
    <text evidence="3">Cofactor biosynthesis; coenzyme A biosynthesis; CoA from (R)-pantothenate: step 1/5.</text>
</comment>
<dbReference type="GO" id="GO:0005524">
    <property type="term" value="F:ATP binding"/>
    <property type="evidence" value="ECO:0007669"/>
    <property type="project" value="UniProtKB-KW"/>
</dbReference>
<dbReference type="Gene3D" id="3.30.420.40">
    <property type="match status" value="1"/>
</dbReference>
<evidence type="ECO:0000256" key="10">
    <source>
        <dbReference type="ARBA" id="ARBA00022993"/>
    </source>
</evidence>
<dbReference type="PANTHER" id="PTHR12280:SF30">
    <property type="entry name" value="FUMBLE"/>
    <property type="match status" value="1"/>
</dbReference>
<dbReference type="CDD" id="cd24122">
    <property type="entry name" value="ASKHA_NBD_PanK-II_Pank1-like"/>
    <property type="match status" value="1"/>
</dbReference>
<evidence type="ECO:0000256" key="11">
    <source>
        <dbReference type="ARBA" id="ARBA00060870"/>
    </source>
</evidence>
<evidence type="ECO:0000313" key="14">
    <source>
        <dbReference type="RefSeq" id="XP_031574788.1"/>
    </source>
</evidence>
<evidence type="ECO:0000256" key="9">
    <source>
        <dbReference type="ARBA" id="ARBA00022840"/>
    </source>
</evidence>
<dbReference type="PANTHER" id="PTHR12280">
    <property type="entry name" value="PANTOTHENATE KINASE"/>
    <property type="match status" value="1"/>
</dbReference>
<dbReference type="Proteomes" id="UP000515163">
    <property type="component" value="Unplaced"/>
</dbReference>
<dbReference type="Gene3D" id="3.30.420.510">
    <property type="match status" value="1"/>
</dbReference>
<dbReference type="InterPro" id="IPR043129">
    <property type="entry name" value="ATPase_NBD"/>
</dbReference>
<evidence type="ECO:0000256" key="4">
    <source>
        <dbReference type="ARBA" id="ARBA00012102"/>
    </source>
</evidence>
<dbReference type="GO" id="GO:0005829">
    <property type="term" value="C:cytosol"/>
    <property type="evidence" value="ECO:0007669"/>
    <property type="project" value="TreeGrafter"/>
</dbReference>
<accession>A0A6P8JAM8</accession>
<dbReference type="SUPFAM" id="SSF53067">
    <property type="entry name" value="Actin-like ATPase domain"/>
    <property type="match status" value="2"/>
</dbReference>
<protein>
    <recommendedName>
        <fullName evidence="4">pantothenate kinase</fullName>
        <ecNumber evidence="4">2.7.1.33</ecNumber>
    </recommendedName>
</protein>
<gene>
    <name evidence="14" type="primary">LOC116308494</name>
</gene>
<dbReference type="FunCoup" id="A0A6P8JAM8">
    <property type="interactions" value="4200"/>
</dbReference>
<dbReference type="RefSeq" id="XP_031574788.1">
    <property type="nucleotide sequence ID" value="XM_031718928.1"/>
</dbReference>
<dbReference type="GO" id="GO:0004594">
    <property type="term" value="F:pantothenate kinase activity"/>
    <property type="evidence" value="ECO:0007669"/>
    <property type="project" value="UniProtKB-EC"/>
</dbReference>
<dbReference type="InParanoid" id="A0A6P8JAM8"/>
<keyword evidence="13" id="KW-1185">Reference proteome</keyword>
<comment type="similarity">
    <text evidence="11">Belongs to the type II pantothenate kinase family.</text>
</comment>
<dbReference type="EC" id="2.7.1.33" evidence="4"/>
<keyword evidence="8" id="KW-0418">Kinase</keyword>
<dbReference type="GO" id="GO:0015937">
    <property type="term" value="P:coenzyme A biosynthetic process"/>
    <property type="evidence" value="ECO:0007669"/>
    <property type="project" value="UniProtKB-KW"/>
</dbReference>
<feature type="compositionally biased region" description="Low complexity" evidence="12">
    <location>
        <begin position="1"/>
        <end position="14"/>
    </location>
</feature>
<dbReference type="GeneID" id="116308494"/>
<comment type="catalytic activity">
    <reaction evidence="1">
        <text>(R)-pantothenate + ATP = (R)-4'-phosphopantothenate + ADP + H(+)</text>
        <dbReference type="Rhea" id="RHEA:16373"/>
        <dbReference type="ChEBI" id="CHEBI:10986"/>
        <dbReference type="ChEBI" id="CHEBI:15378"/>
        <dbReference type="ChEBI" id="CHEBI:29032"/>
        <dbReference type="ChEBI" id="CHEBI:30616"/>
        <dbReference type="ChEBI" id="CHEBI:456216"/>
        <dbReference type="EC" id="2.7.1.33"/>
    </reaction>
</comment>
<evidence type="ECO:0000256" key="2">
    <source>
        <dbReference type="ARBA" id="ARBA00004496"/>
    </source>
</evidence>
<feature type="region of interest" description="Disordered" evidence="12">
    <location>
        <begin position="1"/>
        <end position="22"/>
    </location>
</feature>
<keyword evidence="6" id="KW-0808">Transferase</keyword>
<evidence type="ECO:0000256" key="8">
    <source>
        <dbReference type="ARBA" id="ARBA00022777"/>
    </source>
</evidence>
<dbReference type="InterPro" id="IPR004567">
    <property type="entry name" value="Type_II_PanK"/>
</dbReference>
<dbReference type="KEGG" id="aten:116308494"/>
<dbReference type="NCBIfam" id="TIGR00555">
    <property type="entry name" value="panK_eukar"/>
    <property type="match status" value="1"/>
</dbReference>
<organism evidence="13 14">
    <name type="scientific">Actinia tenebrosa</name>
    <name type="common">Australian red waratah sea anemone</name>
    <dbReference type="NCBI Taxonomy" id="6105"/>
    <lineage>
        <taxon>Eukaryota</taxon>
        <taxon>Metazoa</taxon>
        <taxon>Cnidaria</taxon>
        <taxon>Anthozoa</taxon>
        <taxon>Hexacorallia</taxon>
        <taxon>Actiniaria</taxon>
        <taxon>Actiniidae</taxon>
        <taxon>Actinia</taxon>
    </lineage>
</organism>
<dbReference type="Pfam" id="PF03630">
    <property type="entry name" value="Fumble"/>
    <property type="match status" value="1"/>
</dbReference>
<evidence type="ECO:0000256" key="1">
    <source>
        <dbReference type="ARBA" id="ARBA00001206"/>
    </source>
</evidence>
<evidence type="ECO:0000256" key="3">
    <source>
        <dbReference type="ARBA" id="ARBA00005225"/>
    </source>
</evidence>
<dbReference type="AlphaFoldDB" id="A0A6P8JAM8"/>
<dbReference type="OrthoDB" id="275583at2759"/>
<keyword evidence="5" id="KW-0963">Cytoplasm</keyword>
<evidence type="ECO:0000256" key="7">
    <source>
        <dbReference type="ARBA" id="ARBA00022741"/>
    </source>
</evidence>
<comment type="subcellular location">
    <subcellularLocation>
        <location evidence="2">Cytoplasm</location>
    </subcellularLocation>
</comment>
<name>A0A6P8JAM8_ACTTE</name>
<keyword evidence="10" id="KW-0173">Coenzyme A biosynthesis</keyword>
<proteinExistence type="inferred from homology"/>
<evidence type="ECO:0000313" key="13">
    <source>
        <dbReference type="Proteomes" id="UP000515163"/>
    </source>
</evidence>
<evidence type="ECO:0000256" key="5">
    <source>
        <dbReference type="ARBA" id="ARBA00022490"/>
    </source>
</evidence>
<reference evidence="14" key="1">
    <citation type="submission" date="2025-08" db="UniProtKB">
        <authorList>
            <consortium name="RefSeq"/>
        </authorList>
    </citation>
    <scope>IDENTIFICATION</scope>
    <source>
        <tissue evidence="14">Tentacle</tissue>
    </source>
</reference>
<keyword evidence="9" id="KW-0067">ATP-binding</keyword>
<evidence type="ECO:0000256" key="12">
    <source>
        <dbReference type="SAM" id="MobiDB-lite"/>
    </source>
</evidence>
<sequence>MNSSNQSTRISSSENSDDNIFGPRNDGRVCNGTLKKARLPCFGLDIGGSLVKLVYFEPLESTIKSSRQEQAGLEALREFIISNVEYGEEGIRDDKLEMNELVIGGRQGNLHFIRFPTCHIASFLDIAARLNASVLDRKVCATGGGAFKFEKDFREVLGVQLVKYDELDCLIHGIHYINSNFMHECYYWSNPQCIAGAQQVSYDFETDPYPYLVVNIGSGVSILAVESAEKYDRISGTSLGGGTFLGLCSLLTGCSTFEEAIELAAKGDGNKVDKLVKDIYGGDYGKFNLPGDTVASSFGKMCYADKREQAKPEDIARATLVTITNNIGSIARMCAVNAKIERVVFVGNFLRKNEISMKLLASAMDYWSQNTMKALFLRHEGYFGAVGALLELMTSAKTFQK</sequence>
<evidence type="ECO:0000256" key="6">
    <source>
        <dbReference type="ARBA" id="ARBA00022679"/>
    </source>
</evidence>
<dbReference type="FunFam" id="3.30.420.40:FF:000025">
    <property type="entry name" value="pantothenate kinase 2, mitochondrial"/>
    <property type="match status" value="1"/>
</dbReference>